<evidence type="ECO:0000259" key="1">
    <source>
        <dbReference type="PROSITE" id="PS50181"/>
    </source>
</evidence>
<dbReference type="InParanoid" id="A0A0C2WVH1"/>
<dbReference type="OrthoDB" id="550575at2759"/>
<reference evidence="2 3" key="1">
    <citation type="submission" date="2014-04" db="EMBL/GenBank/DDBJ databases">
        <title>Evolutionary Origins and Diversification of the Mycorrhizal Mutualists.</title>
        <authorList>
            <consortium name="DOE Joint Genome Institute"/>
            <consortium name="Mycorrhizal Genomics Consortium"/>
            <person name="Kohler A."/>
            <person name="Kuo A."/>
            <person name="Nagy L.G."/>
            <person name="Floudas D."/>
            <person name="Copeland A."/>
            <person name="Barry K.W."/>
            <person name="Cichocki N."/>
            <person name="Veneault-Fourrey C."/>
            <person name="LaButti K."/>
            <person name="Lindquist E.A."/>
            <person name="Lipzen A."/>
            <person name="Lundell T."/>
            <person name="Morin E."/>
            <person name="Murat C."/>
            <person name="Riley R."/>
            <person name="Ohm R."/>
            <person name="Sun H."/>
            <person name="Tunlid A."/>
            <person name="Henrissat B."/>
            <person name="Grigoriev I.V."/>
            <person name="Hibbett D.S."/>
            <person name="Martin F."/>
        </authorList>
    </citation>
    <scope>NUCLEOTIDE SEQUENCE [LARGE SCALE GENOMIC DNA]</scope>
    <source>
        <strain evidence="2 3">Koide BX008</strain>
    </source>
</reference>
<feature type="domain" description="F-box" evidence="1">
    <location>
        <begin position="1"/>
        <end position="47"/>
    </location>
</feature>
<proteinExistence type="predicted"/>
<protein>
    <recommendedName>
        <fullName evidence="1">F-box domain-containing protein</fullName>
    </recommendedName>
</protein>
<dbReference type="PROSITE" id="PS50181">
    <property type="entry name" value="FBOX"/>
    <property type="match status" value="1"/>
</dbReference>
<dbReference type="EMBL" id="KN818293">
    <property type="protein sequence ID" value="KIL60801.1"/>
    <property type="molecule type" value="Genomic_DNA"/>
</dbReference>
<dbReference type="AlphaFoldDB" id="A0A0C2WVH1"/>
<dbReference type="InterPro" id="IPR036047">
    <property type="entry name" value="F-box-like_dom_sf"/>
</dbReference>
<dbReference type="Proteomes" id="UP000054549">
    <property type="component" value="Unassembled WGS sequence"/>
</dbReference>
<feature type="non-terminal residue" evidence="2">
    <location>
        <position position="597"/>
    </location>
</feature>
<evidence type="ECO:0000313" key="2">
    <source>
        <dbReference type="EMBL" id="KIL60801.1"/>
    </source>
</evidence>
<gene>
    <name evidence="2" type="ORF">M378DRAFT_109928</name>
</gene>
<evidence type="ECO:0000313" key="3">
    <source>
        <dbReference type="Proteomes" id="UP000054549"/>
    </source>
</evidence>
<dbReference type="SUPFAM" id="SSF81383">
    <property type="entry name" value="F-box domain"/>
    <property type="match status" value="1"/>
</dbReference>
<dbReference type="STRING" id="946122.A0A0C2WVH1"/>
<organism evidence="2 3">
    <name type="scientific">Amanita muscaria (strain Koide BX008)</name>
    <dbReference type="NCBI Taxonomy" id="946122"/>
    <lineage>
        <taxon>Eukaryota</taxon>
        <taxon>Fungi</taxon>
        <taxon>Dikarya</taxon>
        <taxon>Basidiomycota</taxon>
        <taxon>Agaricomycotina</taxon>
        <taxon>Agaricomycetes</taxon>
        <taxon>Agaricomycetidae</taxon>
        <taxon>Agaricales</taxon>
        <taxon>Pluteineae</taxon>
        <taxon>Amanitaceae</taxon>
        <taxon>Amanita</taxon>
    </lineage>
</organism>
<dbReference type="InterPro" id="IPR001810">
    <property type="entry name" value="F-box_dom"/>
</dbReference>
<dbReference type="HOGENOM" id="CLU_021592_1_0_1"/>
<keyword evidence="3" id="KW-1185">Reference proteome</keyword>
<sequence length="597" mass="67277">MFDDLPADVLLTILSFLCLSDISTLFSTTKYLNNFISQNSFSIYRSIAIFQFGVPSQLSYPDSLRYPPFDFHDFSPRAISTHNYGYTTWPTLCARLNQIRHSWRGTHSSAITIHRNTGDGAVHRFKVDENAGFIVSTTKHGGVVATDLDGPYGAWTRRKPRVRPFAHCEYSHGYLIFDRLGTKEVWRLTDYRYYYPSDPPVSVVPESQPDDWQHASAEQAYVAPPPPPVGVSIRPRKGHFTPHALLHPPTRTRAFRFIYPYLLVASWNSAYIYDVRSGVVVQQLNNIQDPPPNLSNEPLGDLSYVEHSPQHVFICGELSVRVFTRSSGSSGGGGGQCVLSIPAVHDNYGRHRYTIQNARDNRSRDMNWVIGKVPDTTAQGQQHQEGDWEKVGSVLYRHHLVREHDRVRKFVDQIAAAHASPCGNYLALLLETSRLLLVRDLHRIIAGQTSLYENTIEVQLGTPSRFSKYLAFEYGRVGVATRNGIFIVIPPPNFFSSQLPLDEPPAVLRVHPLNDSFVLACVSCLQITPTGLYVNWSPHCPLARLPNAGEEGEGHGDGQQHHRRNIHALQEEVFWSGLETELSVGYQDNGYAFVQEE</sequence>
<accession>A0A0C2WVH1</accession>
<name>A0A0C2WVH1_AMAMK</name>